<organism evidence="1 2">
    <name type="scientific">Trueperella pecoris</name>
    <dbReference type="NCBI Taxonomy" id="2733571"/>
    <lineage>
        <taxon>Bacteria</taxon>
        <taxon>Bacillati</taxon>
        <taxon>Actinomycetota</taxon>
        <taxon>Actinomycetes</taxon>
        <taxon>Actinomycetales</taxon>
        <taxon>Actinomycetaceae</taxon>
        <taxon>Trueperella</taxon>
    </lineage>
</organism>
<dbReference type="GO" id="GO:0016829">
    <property type="term" value="F:lyase activity"/>
    <property type="evidence" value="ECO:0007669"/>
    <property type="project" value="UniProtKB-KW"/>
</dbReference>
<dbReference type="Pfam" id="PF03013">
    <property type="entry name" value="Pyr_excise"/>
    <property type="match status" value="1"/>
</dbReference>
<dbReference type="EMBL" id="CP063213">
    <property type="protein sequence ID" value="QOR46240.1"/>
    <property type="molecule type" value="Genomic_DNA"/>
</dbReference>
<protein>
    <submittedName>
        <fullName evidence="1">DNA lyase</fullName>
    </submittedName>
</protein>
<keyword evidence="1" id="KW-0456">Lyase</keyword>
<evidence type="ECO:0000313" key="2">
    <source>
        <dbReference type="Proteomes" id="UP000595053"/>
    </source>
</evidence>
<dbReference type="AlphaFoldDB" id="A0A7M1QW20"/>
<gene>
    <name evidence="1" type="ORF">INS88_03270</name>
</gene>
<proteinExistence type="predicted"/>
<sequence length="162" mass="17749">MRMWSLNPVYLDAAGLVALWRETLLAQKVLQGLTKGYRNHPQLDRFKSQPSPLASIGFYLSGVLEEARARGYNFDGSKIYCPGGHDAVGGISLDSDVPTVPLIEVGDGQLAYELAWLRSKLERRSPEVLTTDAWAQVGASGVVTHPLFVEVPGPIAEWEKIS</sequence>
<keyword evidence="2" id="KW-1185">Reference proteome</keyword>
<evidence type="ECO:0000313" key="1">
    <source>
        <dbReference type="EMBL" id="QOR46240.1"/>
    </source>
</evidence>
<dbReference type="Proteomes" id="UP000595053">
    <property type="component" value="Chromosome"/>
</dbReference>
<name>A0A7M1QW20_9ACTO</name>
<reference evidence="1 2" key="1">
    <citation type="submission" date="2020-10" db="EMBL/GenBank/DDBJ databases">
        <title>Trueperella pecoris sp. nov. isolated from bovine and porcine specimens.</title>
        <authorList>
            <person name="Schoenecker L."/>
            <person name="Schnydrig P."/>
            <person name="Brodard I."/>
            <person name="Thomann A."/>
            <person name="Hemphill A."/>
            <person name="Rodriguez-Campos S."/>
            <person name="Perreten V."/>
            <person name="Jores J."/>
            <person name="Kittl S."/>
        </authorList>
    </citation>
    <scope>NUCLEOTIDE SEQUENCE [LARGE SCALE GENOMIC DNA]</scope>
    <source>
        <strain evidence="1 2">15A0121</strain>
    </source>
</reference>
<dbReference type="RefSeq" id="WP_193326063.1">
    <property type="nucleotide sequence ID" value="NZ_CP053291.1"/>
</dbReference>
<accession>A0A7M1QW20</accession>
<accession>A0A8A5U525</accession>
<dbReference type="InterPro" id="IPR004260">
    <property type="entry name" value="Pyr-dimer_DNA_glycosylase"/>
</dbReference>